<protein>
    <submittedName>
        <fullName evidence="1">Phage head closure protein</fullName>
    </submittedName>
</protein>
<dbReference type="AlphaFoldDB" id="A0A9Q2XIH2"/>
<keyword evidence="2" id="KW-1185">Reference proteome</keyword>
<evidence type="ECO:0000313" key="2">
    <source>
        <dbReference type="Proteomes" id="UP001106592"/>
    </source>
</evidence>
<accession>A0A9Q2XIH2</accession>
<sequence length="120" mass="13293">MAMREPSTGELNRRITVRLRSDKPARDYGLDSVFTDEKRRWASIVSVGAAVYSASVQLDAKVTHRITLRFLEGVTDDCEVVHGSALYRVRRVGDLNGTHRFTVLEVELLGLVKAGGSVYG</sequence>
<reference evidence="1" key="2">
    <citation type="journal article" date="2023" name="Plant Pathol.">
        <title>Dismantling and reorganizing Pseudomonas marginalis sensu#lato.</title>
        <authorList>
            <person name="Sawada H."/>
            <person name="Fujikawa T."/>
            <person name="Satou M."/>
        </authorList>
    </citation>
    <scope>NUCLEOTIDE SEQUENCE</scope>
    <source>
        <strain evidence="1">MAFF 301350</strain>
    </source>
</reference>
<reference evidence="1" key="1">
    <citation type="journal article" date="2022" name="Int. J. Syst. Evol. Microbiol.">
        <title>Pseudomonas aegrilactucae sp. nov. and Pseudomonas morbosilactucae sp. nov., pathogens causing bacterial rot of lettuce in Japan.</title>
        <authorList>
            <person name="Sawada H."/>
            <person name="Fujikawa T."/>
            <person name="Satou M."/>
        </authorList>
    </citation>
    <scope>NUCLEOTIDE SEQUENCE</scope>
    <source>
        <strain evidence="1">MAFF 301350</strain>
    </source>
</reference>
<proteinExistence type="predicted"/>
<dbReference type="EMBL" id="JAHTBI010000035">
    <property type="protein sequence ID" value="MBV6287361.1"/>
    <property type="molecule type" value="Genomic_DNA"/>
</dbReference>
<dbReference type="NCBIfam" id="TIGR01563">
    <property type="entry name" value="gp16_SPP1"/>
    <property type="match status" value="1"/>
</dbReference>
<organism evidence="1 2">
    <name type="scientific">Pseudomonas aegrilactucae</name>
    <dbReference type="NCBI Taxonomy" id="2854028"/>
    <lineage>
        <taxon>Bacteria</taxon>
        <taxon>Pseudomonadati</taxon>
        <taxon>Pseudomonadota</taxon>
        <taxon>Gammaproteobacteria</taxon>
        <taxon>Pseudomonadales</taxon>
        <taxon>Pseudomonadaceae</taxon>
        <taxon>Pseudomonas</taxon>
    </lineage>
</organism>
<dbReference type="Proteomes" id="UP001106592">
    <property type="component" value="Unassembled WGS sequence"/>
</dbReference>
<name>A0A9Q2XIH2_9PSED</name>
<dbReference type="Pfam" id="PF05521">
    <property type="entry name" value="Phage_HCP"/>
    <property type="match status" value="1"/>
</dbReference>
<dbReference type="InterPro" id="IPR008767">
    <property type="entry name" value="Phage_SPP1_head-tail_adaptor"/>
</dbReference>
<dbReference type="RefSeq" id="WP_217975415.1">
    <property type="nucleotide sequence ID" value="NZ_JAHTBI010000035.1"/>
</dbReference>
<gene>
    <name evidence="1" type="ORF">KUO17_10025</name>
</gene>
<comment type="caution">
    <text evidence="1">The sequence shown here is derived from an EMBL/GenBank/DDBJ whole genome shotgun (WGS) entry which is preliminary data.</text>
</comment>
<evidence type="ECO:0000313" key="1">
    <source>
        <dbReference type="EMBL" id="MBV6287361.1"/>
    </source>
</evidence>